<dbReference type="EMBL" id="JACHZG010000001">
    <property type="protein sequence ID" value="MBB3325481.1"/>
    <property type="molecule type" value="Genomic_DNA"/>
</dbReference>
<proteinExistence type="predicted"/>
<sequence length="218" mass="23105">MRNSVELAVNVVTTGISTFVGADVGGVLGAQLGSVVPVFIADAVRRSGVRVASVAETSTALAGLNGESLKYWLETPRNAALFTEALNAAWQALDEDKLKTLSQALADGLTDDAVLELSRLRVRTTAALDSVHLLVLEFLTEPPRPERAGWSRQEILERFPSLGPGIDPVLSTLDQSGCLVDVSGYGGSSGRQASEYGSDYLEFVRRAGGVQVLTADEE</sequence>
<dbReference type="Proteomes" id="UP000565572">
    <property type="component" value="Unassembled WGS sequence"/>
</dbReference>
<gene>
    <name evidence="1" type="ORF">FHX39_000425</name>
</gene>
<evidence type="ECO:0000313" key="2">
    <source>
        <dbReference type="Proteomes" id="UP000565572"/>
    </source>
</evidence>
<protein>
    <submittedName>
        <fullName evidence="1">Uncharacterized protein</fullName>
    </submittedName>
</protein>
<dbReference type="AlphaFoldDB" id="A0A7W5JSZ6"/>
<evidence type="ECO:0000313" key="1">
    <source>
        <dbReference type="EMBL" id="MBB3325481.1"/>
    </source>
</evidence>
<reference evidence="1 2" key="1">
    <citation type="submission" date="2020-08" db="EMBL/GenBank/DDBJ databases">
        <title>Sequencing the genomes of 1000 actinobacteria strains.</title>
        <authorList>
            <person name="Klenk H.-P."/>
        </authorList>
    </citation>
    <scope>NUCLEOTIDE SEQUENCE [LARGE SCALE GENOMIC DNA]</scope>
    <source>
        <strain evidence="1 2">DSM 11053</strain>
    </source>
</reference>
<accession>A0A7W5JSZ6</accession>
<keyword evidence="2" id="KW-1185">Reference proteome</keyword>
<organism evidence="1 2">
    <name type="scientific">Microlunatus antarcticus</name>
    <dbReference type="NCBI Taxonomy" id="53388"/>
    <lineage>
        <taxon>Bacteria</taxon>
        <taxon>Bacillati</taxon>
        <taxon>Actinomycetota</taxon>
        <taxon>Actinomycetes</taxon>
        <taxon>Propionibacteriales</taxon>
        <taxon>Propionibacteriaceae</taxon>
        <taxon>Microlunatus</taxon>
    </lineage>
</organism>
<comment type="caution">
    <text evidence="1">The sequence shown here is derived from an EMBL/GenBank/DDBJ whole genome shotgun (WGS) entry which is preliminary data.</text>
</comment>
<name>A0A7W5JSZ6_9ACTN</name>
<dbReference type="RefSeq" id="WP_183336425.1">
    <property type="nucleotide sequence ID" value="NZ_JACHZG010000001.1"/>
</dbReference>